<dbReference type="GO" id="GO:0022857">
    <property type="term" value="F:transmembrane transporter activity"/>
    <property type="evidence" value="ECO:0007669"/>
    <property type="project" value="InterPro"/>
</dbReference>
<evidence type="ECO:0000256" key="3">
    <source>
        <dbReference type="SAM" id="Phobius"/>
    </source>
</evidence>
<proteinExistence type="inferred from homology"/>
<dbReference type="GO" id="GO:0016020">
    <property type="term" value="C:membrane"/>
    <property type="evidence" value="ECO:0007669"/>
    <property type="project" value="UniProtKB-SubCell"/>
</dbReference>
<dbReference type="OrthoDB" id="2213137at2759"/>
<evidence type="ECO:0000313" key="6">
    <source>
        <dbReference type="Proteomes" id="UP000758603"/>
    </source>
</evidence>
<feature type="transmembrane region" description="Helical" evidence="3">
    <location>
        <begin position="387"/>
        <end position="408"/>
    </location>
</feature>
<reference evidence="5" key="1">
    <citation type="journal article" date="2021" name="Nat. Commun.">
        <title>Genetic determinants of endophytism in the Arabidopsis root mycobiome.</title>
        <authorList>
            <person name="Mesny F."/>
            <person name="Miyauchi S."/>
            <person name="Thiergart T."/>
            <person name="Pickel B."/>
            <person name="Atanasova L."/>
            <person name="Karlsson M."/>
            <person name="Huettel B."/>
            <person name="Barry K.W."/>
            <person name="Haridas S."/>
            <person name="Chen C."/>
            <person name="Bauer D."/>
            <person name="Andreopoulos W."/>
            <person name="Pangilinan J."/>
            <person name="LaButti K."/>
            <person name="Riley R."/>
            <person name="Lipzen A."/>
            <person name="Clum A."/>
            <person name="Drula E."/>
            <person name="Henrissat B."/>
            <person name="Kohler A."/>
            <person name="Grigoriev I.V."/>
            <person name="Martin F.M."/>
            <person name="Hacquard S."/>
        </authorList>
    </citation>
    <scope>NUCLEOTIDE SEQUENCE</scope>
    <source>
        <strain evidence="5">MPI-SDFR-AT-0073</strain>
    </source>
</reference>
<comment type="similarity">
    <text evidence="2">Belongs to the major facilitator superfamily. Monocarboxylate porter (TC 2.A.1.13) family.</text>
</comment>
<name>A0A9P8RMJ7_9PEZI</name>
<dbReference type="Pfam" id="PF07690">
    <property type="entry name" value="MFS_1"/>
    <property type="match status" value="1"/>
</dbReference>
<dbReference type="SUPFAM" id="SSF103473">
    <property type="entry name" value="MFS general substrate transporter"/>
    <property type="match status" value="1"/>
</dbReference>
<dbReference type="InterPro" id="IPR011701">
    <property type="entry name" value="MFS"/>
</dbReference>
<comment type="subcellular location">
    <subcellularLocation>
        <location evidence="1">Membrane</location>
        <topology evidence="1">Multi-pass membrane protein</topology>
    </subcellularLocation>
</comment>
<dbReference type="Proteomes" id="UP000758603">
    <property type="component" value="Unassembled WGS sequence"/>
</dbReference>
<evidence type="ECO:0000259" key="4">
    <source>
        <dbReference type="PROSITE" id="PS50850"/>
    </source>
</evidence>
<protein>
    <submittedName>
        <fullName evidence="5">Major facilitator superfamily domain-containing protein</fullName>
    </submittedName>
</protein>
<dbReference type="Gene3D" id="1.20.1250.20">
    <property type="entry name" value="MFS general substrate transporter like domains"/>
    <property type="match status" value="2"/>
</dbReference>
<gene>
    <name evidence="5" type="ORF">BKA67DRAFT_595028</name>
</gene>
<dbReference type="PROSITE" id="PS50850">
    <property type="entry name" value="MFS"/>
    <property type="match status" value="1"/>
</dbReference>
<feature type="transmembrane region" description="Helical" evidence="3">
    <location>
        <begin position="53"/>
        <end position="73"/>
    </location>
</feature>
<organism evidence="5 6">
    <name type="scientific">Truncatella angustata</name>
    <dbReference type="NCBI Taxonomy" id="152316"/>
    <lineage>
        <taxon>Eukaryota</taxon>
        <taxon>Fungi</taxon>
        <taxon>Dikarya</taxon>
        <taxon>Ascomycota</taxon>
        <taxon>Pezizomycotina</taxon>
        <taxon>Sordariomycetes</taxon>
        <taxon>Xylariomycetidae</taxon>
        <taxon>Amphisphaeriales</taxon>
        <taxon>Sporocadaceae</taxon>
        <taxon>Truncatella</taxon>
    </lineage>
</organism>
<feature type="transmembrane region" description="Helical" evidence="3">
    <location>
        <begin position="306"/>
        <end position="326"/>
    </location>
</feature>
<feature type="transmembrane region" description="Helical" evidence="3">
    <location>
        <begin position="116"/>
        <end position="139"/>
    </location>
</feature>
<keyword evidence="3" id="KW-0812">Transmembrane</keyword>
<evidence type="ECO:0000313" key="5">
    <source>
        <dbReference type="EMBL" id="KAH6646771.1"/>
    </source>
</evidence>
<feature type="transmembrane region" description="Helical" evidence="3">
    <location>
        <begin position="85"/>
        <end position="104"/>
    </location>
</feature>
<dbReference type="PANTHER" id="PTHR11360:SF287">
    <property type="entry name" value="MFS MONOCARBOXYLATE TRANSPORTER"/>
    <property type="match status" value="1"/>
</dbReference>
<keyword evidence="3" id="KW-0472">Membrane</keyword>
<dbReference type="InterPro" id="IPR050327">
    <property type="entry name" value="Proton-linked_MCT"/>
</dbReference>
<sequence length="437" mass="46819">MTDGLPPRDKGRQAWSILLAVSLMLTLTWGFGSCFGVFREYYFHHEPLAGNQLVVSTGVIQIGILQISPPFLLRYLSAKPAYRKGMMWLGMIMVVSASIGAAFSTTPVGVIMTQGVLYGIGSGLLFAPSISFIDEWFLLRRGIANGIFFGSNNLAAAACSPIFSIVLQKFGSRTVLIAWAIIAGVGISLGILFVRPRVPQSSEGSKTSFSWQPFRRPRFYIFALSMFLQGLANFLPAAYLPSYSTDIGLSLAQGSLLITFLSLSGMIGQSLLGLLTDKIGAQIPLLLSTLVSTFAVFVLWGFGSKYWMLVILAVLFGAFSFSFAVVRSHMASAVVGDSDHPNEETVVSAALLAVRGIACVASGYTGAAVVASSENMDITPGYGAGKWLGLIIYVGVFMFGASIGAVGLRTTLRRKKVAPEAEMLESSGCEAQDRLMQ</sequence>
<dbReference type="GeneID" id="70134007"/>
<feature type="transmembrane region" description="Helical" evidence="3">
    <location>
        <begin position="346"/>
        <end position="367"/>
    </location>
</feature>
<keyword evidence="6" id="KW-1185">Reference proteome</keyword>
<feature type="transmembrane region" description="Helical" evidence="3">
    <location>
        <begin position="247"/>
        <end position="267"/>
    </location>
</feature>
<evidence type="ECO:0000256" key="1">
    <source>
        <dbReference type="ARBA" id="ARBA00004141"/>
    </source>
</evidence>
<dbReference type="InterPro" id="IPR036259">
    <property type="entry name" value="MFS_trans_sf"/>
</dbReference>
<feature type="transmembrane region" description="Helical" evidence="3">
    <location>
        <begin position="219"/>
        <end position="241"/>
    </location>
</feature>
<accession>A0A9P8RMJ7</accession>
<dbReference type="EMBL" id="JAGPXC010000009">
    <property type="protein sequence ID" value="KAH6646771.1"/>
    <property type="molecule type" value="Genomic_DNA"/>
</dbReference>
<feature type="transmembrane region" description="Helical" evidence="3">
    <location>
        <begin position="279"/>
        <end position="300"/>
    </location>
</feature>
<dbReference type="RefSeq" id="XP_045953285.1">
    <property type="nucleotide sequence ID" value="XM_046105116.1"/>
</dbReference>
<feature type="domain" description="Major facilitator superfamily (MFS) profile" evidence="4">
    <location>
        <begin position="218"/>
        <end position="437"/>
    </location>
</feature>
<comment type="caution">
    <text evidence="5">The sequence shown here is derived from an EMBL/GenBank/DDBJ whole genome shotgun (WGS) entry which is preliminary data.</text>
</comment>
<evidence type="ECO:0000256" key="2">
    <source>
        <dbReference type="ARBA" id="ARBA00006727"/>
    </source>
</evidence>
<dbReference type="AlphaFoldDB" id="A0A9P8RMJ7"/>
<keyword evidence="3" id="KW-1133">Transmembrane helix</keyword>
<feature type="transmembrane region" description="Helical" evidence="3">
    <location>
        <begin position="176"/>
        <end position="198"/>
    </location>
</feature>
<dbReference type="PANTHER" id="PTHR11360">
    <property type="entry name" value="MONOCARBOXYLATE TRANSPORTER"/>
    <property type="match status" value="1"/>
</dbReference>
<dbReference type="InterPro" id="IPR020846">
    <property type="entry name" value="MFS_dom"/>
</dbReference>
<feature type="transmembrane region" description="Helical" evidence="3">
    <location>
        <begin position="15"/>
        <end position="38"/>
    </location>
</feature>
<feature type="transmembrane region" description="Helical" evidence="3">
    <location>
        <begin position="146"/>
        <end position="170"/>
    </location>
</feature>